<accession>A0AAN7WH27</accession>
<dbReference type="Pfam" id="PF00581">
    <property type="entry name" value="Rhodanese"/>
    <property type="match status" value="1"/>
</dbReference>
<proteinExistence type="predicted"/>
<name>A0AAN7WH27_9SACH</name>
<dbReference type="PROSITE" id="PS50206">
    <property type="entry name" value="RHODANESE_3"/>
    <property type="match status" value="1"/>
</dbReference>
<keyword evidence="3" id="KW-1185">Reference proteome</keyword>
<evidence type="ECO:0000259" key="1">
    <source>
        <dbReference type="PROSITE" id="PS50206"/>
    </source>
</evidence>
<organism evidence="2 3">
    <name type="scientific">Arxiozyma heterogenica</name>
    <dbReference type="NCBI Taxonomy" id="278026"/>
    <lineage>
        <taxon>Eukaryota</taxon>
        <taxon>Fungi</taxon>
        <taxon>Dikarya</taxon>
        <taxon>Ascomycota</taxon>
        <taxon>Saccharomycotina</taxon>
        <taxon>Saccharomycetes</taxon>
        <taxon>Saccharomycetales</taxon>
        <taxon>Saccharomycetaceae</taxon>
        <taxon>Arxiozyma</taxon>
    </lineage>
</organism>
<dbReference type="Gene3D" id="3.40.250.10">
    <property type="entry name" value="Rhodanese-like domain"/>
    <property type="match status" value="1"/>
</dbReference>
<evidence type="ECO:0000313" key="2">
    <source>
        <dbReference type="EMBL" id="KAK5779963.1"/>
    </source>
</evidence>
<protein>
    <recommendedName>
        <fullName evidence="1">Rhodanese domain-containing protein</fullName>
    </recommendedName>
</protein>
<dbReference type="SMART" id="SM00450">
    <property type="entry name" value="RHOD"/>
    <property type="match status" value="1"/>
</dbReference>
<dbReference type="GO" id="GO:0004792">
    <property type="term" value="F:thiosulfate-cyanide sulfurtransferase activity"/>
    <property type="evidence" value="ECO:0007669"/>
    <property type="project" value="TreeGrafter"/>
</dbReference>
<dbReference type="AlphaFoldDB" id="A0AAN7WH27"/>
<dbReference type="Proteomes" id="UP001306508">
    <property type="component" value="Unassembled WGS sequence"/>
</dbReference>
<gene>
    <name evidence="2" type="ORF">RI543_002503</name>
</gene>
<sequence>MWRAIVNAWNGVDDSKTASSSGEHPQRTPAPVLKFQDVVEIVKKKDPNTVIVDVREPGEFEVVQIPGSINVPYTSHPDGFSLNEDDFKSTFKVDKPSKNQRLVFLCAAGRRAAGAENVACENGYHNTAIYSGSMNDWVEKGGDKLVF</sequence>
<comment type="caution">
    <text evidence="2">The sequence shown here is derived from an EMBL/GenBank/DDBJ whole genome shotgun (WGS) entry which is preliminary data.</text>
</comment>
<feature type="domain" description="Rhodanese" evidence="1">
    <location>
        <begin position="45"/>
        <end position="146"/>
    </location>
</feature>
<dbReference type="SUPFAM" id="SSF52821">
    <property type="entry name" value="Rhodanese/Cell cycle control phosphatase"/>
    <property type="match status" value="1"/>
</dbReference>
<dbReference type="EMBL" id="JAWIZZ010000045">
    <property type="protein sequence ID" value="KAK5779963.1"/>
    <property type="molecule type" value="Genomic_DNA"/>
</dbReference>
<reference evidence="3" key="1">
    <citation type="submission" date="2023-07" db="EMBL/GenBank/DDBJ databases">
        <title>A draft genome of Kazachstania heterogenica Y-27499.</title>
        <authorList>
            <person name="Donic C."/>
            <person name="Kralova J.S."/>
            <person name="Fidel L."/>
            <person name="Ben-Dor S."/>
            <person name="Jung S."/>
        </authorList>
    </citation>
    <scope>NUCLEOTIDE SEQUENCE [LARGE SCALE GENOMIC DNA]</scope>
    <source>
        <strain evidence="3">Y27499</strain>
    </source>
</reference>
<dbReference type="InterPro" id="IPR036873">
    <property type="entry name" value="Rhodanese-like_dom_sf"/>
</dbReference>
<dbReference type="InterPro" id="IPR001763">
    <property type="entry name" value="Rhodanese-like_dom"/>
</dbReference>
<evidence type="ECO:0000313" key="3">
    <source>
        <dbReference type="Proteomes" id="UP001306508"/>
    </source>
</evidence>
<dbReference type="GO" id="GO:0005739">
    <property type="term" value="C:mitochondrion"/>
    <property type="evidence" value="ECO:0007669"/>
    <property type="project" value="TreeGrafter"/>
</dbReference>
<dbReference type="PANTHER" id="PTHR44086:SF10">
    <property type="entry name" value="THIOSULFATE SULFURTRANSFERASE_RHODANESE-LIKE DOMAIN-CONTAINING PROTEIN 3"/>
    <property type="match status" value="1"/>
</dbReference>
<dbReference type="PANTHER" id="PTHR44086">
    <property type="entry name" value="THIOSULFATE SULFURTRANSFERASE RDL2, MITOCHONDRIAL-RELATED"/>
    <property type="match status" value="1"/>
</dbReference>